<dbReference type="InterPro" id="IPR011701">
    <property type="entry name" value="MFS"/>
</dbReference>
<accession>A0AAD9WB13</accession>
<feature type="transmembrane region" description="Helical" evidence="7">
    <location>
        <begin position="455"/>
        <end position="478"/>
    </location>
</feature>
<evidence type="ECO:0000256" key="4">
    <source>
        <dbReference type="ARBA" id="ARBA00022989"/>
    </source>
</evidence>
<dbReference type="GO" id="GO:0016020">
    <property type="term" value="C:membrane"/>
    <property type="evidence" value="ECO:0007669"/>
    <property type="project" value="UniProtKB-SubCell"/>
</dbReference>
<feature type="transmembrane region" description="Helical" evidence="7">
    <location>
        <begin position="428"/>
        <end position="449"/>
    </location>
</feature>
<dbReference type="AlphaFoldDB" id="A0AAD9WB13"/>
<comment type="subcellular location">
    <subcellularLocation>
        <location evidence="1">Membrane</location>
        <topology evidence="1">Multi-pass membrane protein</topology>
    </subcellularLocation>
</comment>
<evidence type="ECO:0000256" key="5">
    <source>
        <dbReference type="ARBA" id="ARBA00023136"/>
    </source>
</evidence>
<dbReference type="InterPro" id="IPR036259">
    <property type="entry name" value="MFS_trans_sf"/>
</dbReference>
<protein>
    <recommendedName>
        <fullName evidence="10">Allantoate permease</fullName>
    </recommendedName>
</protein>
<evidence type="ECO:0000256" key="1">
    <source>
        <dbReference type="ARBA" id="ARBA00004141"/>
    </source>
</evidence>
<evidence type="ECO:0000313" key="9">
    <source>
        <dbReference type="Proteomes" id="UP001285354"/>
    </source>
</evidence>
<evidence type="ECO:0000256" key="3">
    <source>
        <dbReference type="ARBA" id="ARBA00022692"/>
    </source>
</evidence>
<organism evidence="8 9">
    <name type="scientific">Diplocarpon rosae</name>
    <dbReference type="NCBI Taxonomy" id="946125"/>
    <lineage>
        <taxon>Eukaryota</taxon>
        <taxon>Fungi</taxon>
        <taxon>Dikarya</taxon>
        <taxon>Ascomycota</taxon>
        <taxon>Pezizomycotina</taxon>
        <taxon>Leotiomycetes</taxon>
        <taxon>Helotiales</taxon>
        <taxon>Drepanopezizaceae</taxon>
        <taxon>Diplocarpon</taxon>
    </lineage>
</organism>
<name>A0AAD9WB13_9HELO</name>
<feature type="region of interest" description="Disordered" evidence="6">
    <location>
        <begin position="28"/>
        <end position="57"/>
    </location>
</feature>
<dbReference type="PANTHER" id="PTHR43791">
    <property type="entry name" value="PERMEASE-RELATED"/>
    <property type="match status" value="1"/>
</dbReference>
<dbReference type="GO" id="GO:0022857">
    <property type="term" value="F:transmembrane transporter activity"/>
    <property type="evidence" value="ECO:0007669"/>
    <property type="project" value="InterPro"/>
</dbReference>
<keyword evidence="2" id="KW-0813">Transport</keyword>
<dbReference type="Gene3D" id="1.20.1250.20">
    <property type="entry name" value="MFS general substrate transporter like domains"/>
    <property type="match status" value="2"/>
</dbReference>
<dbReference type="FunFam" id="1.20.1250.20:FF:000247">
    <property type="entry name" value="MFS general substrate transporter"/>
    <property type="match status" value="1"/>
</dbReference>
<evidence type="ECO:0000256" key="6">
    <source>
        <dbReference type="SAM" id="MobiDB-lite"/>
    </source>
</evidence>
<dbReference type="PANTHER" id="PTHR43791:SF29">
    <property type="entry name" value="MAJOR FACILITATOR SUPERFAMILY (MFS) PROFILE DOMAIN-CONTAINING PROTEIN"/>
    <property type="match status" value="1"/>
</dbReference>
<dbReference type="Pfam" id="PF07690">
    <property type="entry name" value="MFS_1"/>
    <property type="match status" value="1"/>
</dbReference>
<keyword evidence="4 7" id="KW-1133">Transmembrane helix</keyword>
<dbReference type="EMBL" id="JAUBYV010000012">
    <property type="protein sequence ID" value="KAK2623823.1"/>
    <property type="molecule type" value="Genomic_DNA"/>
</dbReference>
<gene>
    <name evidence="8" type="ORF">QTJ16_007004</name>
</gene>
<keyword evidence="9" id="KW-1185">Reference proteome</keyword>
<evidence type="ECO:0000256" key="7">
    <source>
        <dbReference type="SAM" id="Phobius"/>
    </source>
</evidence>
<evidence type="ECO:0000313" key="8">
    <source>
        <dbReference type="EMBL" id="KAK2623823.1"/>
    </source>
</evidence>
<evidence type="ECO:0008006" key="10">
    <source>
        <dbReference type="Google" id="ProtNLM"/>
    </source>
</evidence>
<dbReference type="Proteomes" id="UP001285354">
    <property type="component" value="Unassembled WGS sequence"/>
</dbReference>
<keyword evidence="3 7" id="KW-0812">Transmembrane</keyword>
<feature type="transmembrane region" description="Helical" evidence="7">
    <location>
        <begin position="284"/>
        <end position="304"/>
    </location>
</feature>
<feature type="transmembrane region" description="Helical" evidence="7">
    <location>
        <begin position="396"/>
        <end position="416"/>
    </location>
</feature>
<dbReference type="FunFam" id="1.20.1250.20:FF:000106">
    <property type="entry name" value="MFS transporter, putative"/>
    <property type="match status" value="1"/>
</dbReference>
<proteinExistence type="predicted"/>
<keyword evidence="5 7" id="KW-0472">Membrane</keyword>
<sequence>MKPAVATGVQAPPSTASVGGLKVRYDEASTFNGDQGPATKNNASYSDSDEESGAYRNNPFLNPDIAEHWATVYEDSKYECRAEFDPTFSWTDEEEKKLVRRLDWRVCLWAVSYRKLILDATSLTCWQCVMFFGLQVDRGNLVQAVADNLLNDLNLSTNDYNFGNVIFLFSFLLAELPSQLVSKKIGPDRWIPMQITLWSIVAMCQCALNGKRSFYTTRCLLGLLEGGFIPDIVLWLSYFYTSRELPTRLSFFWTTLSLTTIITSLLAFALLHMRGIAGWAGWRWLFLIEGLITFIVGVTSFFMMPASAVQTKTWFRPDGWFTDREVKIVVNRILRDDPSKGDMHNRQAITLPRLWNAARDYDLWPLYTIGLIAYIPQSPVSTYITLTLKGLGFSTFVVNLLTIPYSVAHIITLLLLTQLSERTNQRALVAILQPIWTLPCLLALRFWSGALSDKWATYALVTVLLSYPYCHAILVGWVSKNSNNVGTRSVAEAFYNMAVQLGSICSNFMYRQDDKPLYHRGNRNLIIINVLSIAVFSATKVYYVYRNKQRERIWHAMTADEQRDYVRNTKLSGSRRLDFRFAH</sequence>
<reference evidence="8" key="1">
    <citation type="submission" date="2023-06" db="EMBL/GenBank/DDBJ databases">
        <title>Draft genome of Marssonina rosae.</title>
        <authorList>
            <person name="Cheng Q."/>
        </authorList>
    </citation>
    <scope>NUCLEOTIDE SEQUENCE</scope>
    <source>
        <strain evidence="8">R4</strain>
    </source>
</reference>
<feature type="transmembrane region" description="Helical" evidence="7">
    <location>
        <begin position="251"/>
        <end position="272"/>
    </location>
</feature>
<evidence type="ECO:0000256" key="2">
    <source>
        <dbReference type="ARBA" id="ARBA00022448"/>
    </source>
</evidence>
<dbReference type="SUPFAM" id="SSF103473">
    <property type="entry name" value="MFS general substrate transporter"/>
    <property type="match status" value="1"/>
</dbReference>
<feature type="transmembrane region" description="Helical" evidence="7">
    <location>
        <begin position="525"/>
        <end position="545"/>
    </location>
</feature>
<feature type="transmembrane region" description="Helical" evidence="7">
    <location>
        <begin position="220"/>
        <end position="239"/>
    </location>
</feature>
<comment type="caution">
    <text evidence="8">The sequence shown here is derived from an EMBL/GenBank/DDBJ whole genome shotgun (WGS) entry which is preliminary data.</text>
</comment>
<feature type="compositionally biased region" description="Polar residues" evidence="6">
    <location>
        <begin position="29"/>
        <end position="46"/>
    </location>
</feature>